<comment type="catalytic activity">
    <reaction evidence="1">
        <text>Random endo-hydrolysis of N-acetyl-beta-D-glucosaminide (1-&gt;4)-beta-linkages in chitin and chitodextrins.</text>
        <dbReference type="EC" id="3.2.1.14"/>
    </reaction>
</comment>
<keyword evidence="2 7" id="KW-0378">Hydrolase</keyword>
<dbReference type="PROSITE" id="PS01095">
    <property type="entry name" value="GH18_1"/>
    <property type="match status" value="1"/>
</dbReference>
<dbReference type="GO" id="GO:0006032">
    <property type="term" value="P:chitin catabolic process"/>
    <property type="evidence" value="ECO:0007669"/>
    <property type="project" value="UniProtKB-KW"/>
</dbReference>
<sequence>MVHFSATALAVATTVFSLFGSAAAGPLPLKERLDNFLAARKASGAPAKRATVPSAPHFVVYADKYSGTEPAISDISGFNVFALAFLEQYGGADDAQVWAGFTADQRTQYLTEYHAAGISLIVSAFGSTENPTSSGYDPVATADSVASWVIQYGLDGVDVDYEDFTAFNKGDGSAENWLISFTKELRNKLPTGQYIVTHAPVAPWFSPAPKWGGGGYLKVDQEVGDLIDWYNLQFYNQGTSEYTTCDGLLTESTSAWPKSSLFEIAASGVDQDKLIIGKPGTTADANNGYIDPATLAGCVSQAHAKGWSECFSSSLCD</sequence>
<dbReference type="Proteomes" id="UP000053558">
    <property type="component" value="Unassembled WGS sequence"/>
</dbReference>
<feature type="domain" description="GH18" evidence="10">
    <location>
        <begin position="56"/>
        <end position="317"/>
    </location>
</feature>
<dbReference type="EMBL" id="JH711593">
    <property type="protein sequence ID" value="EIW74224.1"/>
    <property type="molecule type" value="Genomic_DNA"/>
</dbReference>
<keyword evidence="5 7" id="KW-0326">Glycosidase</keyword>
<dbReference type="RefSeq" id="XP_007775514.1">
    <property type="nucleotide sequence ID" value="XM_007777324.1"/>
</dbReference>
<dbReference type="InterPro" id="IPR001579">
    <property type="entry name" value="Glyco_hydro_18_chit_AS"/>
</dbReference>
<dbReference type="eggNOG" id="ENOG502S1JC">
    <property type="taxonomic scope" value="Eukaryota"/>
</dbReference>
<dbReference type="PROSITE" id="PS51910">
    <property type="entry name" value="GH18_2"/>
    <property type="match status" value="1"/>
</dbReference>
<name>R7SGQ9_CONPW</name>
<dbReference type="GeneID" id="19208577"/>
<dbReference type="GO" id="GO:0000272">
    <property type="term" value="P:polysaccharide catabolic process"/>
    <property type="evidence" value="ECO:0007669"/>
    <property type="project" value="UniProtKB-KW"/>
</dbReference>
<evidence type="ECO:0000256" key="7">
    <source>
        <dbReference type="RuleBase" id="RU000489"/>
    </source>
</evidence>
<dbReference type="AlphaFoldDB" id="R7SGQ9"/>
<dbReference type="SUPFAM" id="SSF51445">
    <property type="entry name" value="(Trans)glycosidases"/>
    <property type="match status" value="1"/>
</dbReference>
<evidence type="ECO:0000256" key="5">
    <source>
        <dbReference type="ARBA" id="ARBA00023295"/>
    </source>
</evidence>
<feature type="signal peptide" evidence="9">
    <location>
        <begin position="1"/>
        <end position="24"/>
    </location>
</feature>
<reference evidence="12" key="1">
    <citation type="journal article" date="2012" name="Science">
        <title>The Paleozoic origin of enzymatic lignin decomposition reconstructed from 31 fungal genomes.</title>
        <authorList>
            <person name="Floudas D."/>
            <person name="Binder M."/>
            <person name="Riley R."/>
            <person name="Barry K."/>
            <person name="Blanchette R.A."/>
            <person name="Henrissat B."/>
            <person name="Martinez A.T."/>
            <person name="Otillar R."/>
            <person name="Spatafora J.W."/>
            <person name="Yadav J.S."/>
            <person name="Aerts A."/>
            <person name="Benoit I."/>
            <person name="Boyd A."/>
            <person name="Carlson A."/>
            <person name="Copeland A."/>
            <person name="Coutinho P.M."/>
            <person name="de Vries R.P."/>
            <person name="Ferreira P."/>
            <person name="Findley K."/>
            <person name="Foster B."/>
            <person name="Gaskell J."/>
            <person name="Glotzer D."/>
            <person name="Gorecki P."/>
            <person name="Heitman J."/>
            <person name="Hesse C."/>
            <person name="Hori C."/>
            <person name="Igarashi K."/>
            <person name="Jurgens J.A."/>
            <person name="Kallen N."/>
            <person name="Kersten P."/>
            <person name="Kohler A."/>
            <person name="Kuees U."/>
            <person name="Kumar T.K.A."/>
            <person name="Kuo A."/>
            <person name="LaButti K."/>
            <person name="Larrondo L.F."/>
            <person name="Lindquist E."/>
            <person name="Ling A."/>
            <person name="Lombard V."/>
            <person name="Lucas S."/>
            <person name="Lundell T."/>
            <person name="Martin R."/>
            <person name="McLaughlin D.J."/>
            <person name="Morgenstern I."/>
            <person name="Morin E."/>
            <person name="Murat C."/>
            <person name="Nagy L.G."/>
            <person name="Nolan M."/>
            <person name="Ohm R.A."/>
            <person name="Patyshakuliyeva A."/>
            <person name="Rokas A."/>
            <person name="Ruiz-Duenas F.J."/>
            <person name="Sabat G."/>
            <person name="Salamov A."/>
            <person name="Samejima M."/>
            <person name="Schmutz J."/>
            <person name="Slot J.C."/>
            <person name="St John F."/>
            <person name="Stenlid J."/>
            <person name="Sun H."/>
            <person name="Sun S."/>
            <person name="Syed K."/>
            <person name="Tsang A."/>
            <person name="Wiebenga A."/>
            <person name="Young D."/>
            <person name="Pisabarro A."/>
            <person name="Eastwood D.C."/>
            <person name="Martin F."/>
            <person name="Cullen D."/>
            <person name="Grigoriev I.V."/>
            <person name="Hibbett D.S."/>
        </authorList>
    </citation>
    <scope>NUCLEOTIDE SEQUENCE [LARGE SCALE GENOMIC DNA]</scope>
    <source>
        <strain evidence="12">RWD-64-598 SS2</strain>
    </source>
</reference>
<keyword evidence="4" id="KW-0119">Carbohydrate metabolism</keyword>
<gene>
    <name evidence="11" type="ORF">CONPUDRAFT_67629</name>
</gene>
<dbReference type="Gene3D" id="3.20.20.80">
    <property type="entry name" value="Glycosidases"/>
    <property type="match status" value="1"/>
</dbReference>
<evidence type="ECO:0000256" key="9">
    <source>
        <dbReference type="SAM" id="SignalP"/>
    </source>
</evidence>
<keyword evidence="9" id="KW-0732">Signal</keyword>
<organism evidence="11 12">
    <name type="scientific">Coniophora puteana (strain RWD-64-598)</name>
    <name type="common">Brown rot fungus</name>
    <dbReference type="NCBI Taxonomy" id="741705"/>
    <lineage>
        <taxon>Eukaryota</taxon>
        <taxon>Fungi</taxon>
        <taxon>Dikarya</taxon>
        <taxon>Basidiomycota</taxon>
        <taxon>Agaricomycotina</taxon>
        <taxon>Agaricomycetes</taxon>
        <taxon>Agaricomycetidae</taxon>
        <taxon>Boletales</taxon>
        <taxon>Coniophorineae</taxon>
        <taxon>Coniophoraceae</taxon>
        <taxon>Coniophora</taxon>
    </lineage>
</organism>
<dbReference type="OrthoDB" id="3012298at2759"/>
<dbReference type="KEGG" id="cput:CONPUDRAFT_67629"/>
<evidence type="ECO:0000256" key="4">
    <source>
        <dbReference type="ARBA" id="ARBA00023277"/>
    </source>
</evidence>
<dbReference type="GO" id="GO:0008843">
    <property type="term" value="F:endochitinase activity"/>
    <property type="evidence" value="ECO:0007669"/>
    <property type="project" value="UniProtKB-EC"/>
</dbReference>
<evidence type="ECO:0000256" key="2">
    <source>
        <dbReference type="ARBA" id="ARBA00022801"/>
    </source>
</evidence>
<dbReference type="InterPro" id="IPR001223">
    <property type="entry name" value="Glyco_hydro18_cat"/>
</dbReference>
<comment type="similarity">
    <text evidence="8">Belongs to the glycosyl hydrolase 18 family.</text>
</comment>
<evidence type="ECO:0000259" key="10">
    <source>
        <dbReference type="PROSITE" id="PS51910"/>
    </source>
</evidence>
<protein>
    <submittedName>
        <fullName evidence="11">Glycoside hydrolase family 18 protein</fullName>
    </submittedName>
</protein>
<dbReference type="InterPro" id="IPR017853">
    <property type="entry name" value="GH"/>
</dbReference>
<dbReference type="Pfam" id="PF00704">
    <property type="entry name" value="Glyco_hydro_18"/>
    <property type="match status" value="1"/>
</dbReference>
<evidence type="ECO:0000313" key="11">
    <source>
        <dbReference type="EMBL" id="EIW74224.1"/>
    </source>
</evidence>
<feature type="chain" id="PRO_5004444813" evidence="9">
    <location>
        <begin position="25"/>
        <end position="317"/>
    </location>
</feature>
<proteinExistence type="inferred from homology"/>
<evidence type="ECO:0000256" key="6">
    <source>
        <dbReference type="ARBA" id="ARBA00023326"/>
    </source>
</evidence>
<accession>R7SGQ9</accession>
<dbReference type="CDD" id="cd00598">
    <property type="entry name" value="GH18_chitinase-like"/>
    <property type="match status" value="1"/>
</dbReference>
<evidence type="ECO:0000313" key="12">
    <source>
        <dbReference type="Proteomes" id="UP000053558"/>
    </source>
</evidence>
<evidence type="ECO:0000256" key="8">
    <source>
        <dbReference type="RuleBase" id="RU004453"/>
    </source>
</evidence>
<dbReference type="OMA" id="YLTEYHA"/>
<evidence type="ECO:0000256" key="3">
    <source>
        <dbReference type="ARBA" id="ARBA00023024"/>
    </source>
</evidence>
<keyword evidence="6" id="KW-0624">Polysaccharide degradation</keyword>
<keyword evidence="12" id="KW-1185">Reference proteome</keyword>
<evidence type="ECO:0000256" key="1">
    <source>
        <dbReference type="ARBA" id="ARBA00000822"/>
    </source>
</evidence>
<keyword evidence="3" id="KW-0146">Chitin degradation</keyword>